<dbReference type="GO" id="GO:0003824">
    <property type="term" value="F:catalytic activity"/>
    <property type="evidence" value="ECO:0007669"/>
    <property type="project" value="InterPro"/>
</dbReference>
<feature type="signal peptide" evidence="1">
    <location>
        <begin position="1"/>
        <end position="20"/>
    </location>
</feature>
<dbReference type="InterPro" id="IPR035994">
    <property type="entry name" value="Nucleoside_phosphorylase_sf"/>
</dbReference>
<dbReference type="AlphaFoldDB" id="A0A6A6AZN1"/>
<proteinExistence type="predicted"/>
<dbReference type="Proteomes" id="UP000799438">
    <property type="component" value="Unassembled WGS sequence"/>
</dbReference>
<gene>
    <name evidence="2" type="ORF">K452DRAFT_259059</name>
</gene>
<dbReference type="OrthoDB" id="2331083at2759"/>
<dbReference type="GO" id="GO:0055085">
    <property type="term" value="P:transmembrane transport"/>
    <property type="evidence" value="ECO:0007669"/>
    <property type="project" value="InterPro"/>
</dbReference>
<dbReference type="GO" id="GO:0009116">
    <property type="term" value="P:nucleoside metabolic process"/>
    <property type="evidence" value="ECO:0007669"/>
    <property type="project" value="InterPro"/>
</dbReference>
<keyword evidence="3" id="KW-1185">Reference proteome</keyword>
<reference evidence="2" key="1">
    <citation type="journal article" date="2020" name="Stud. Mycol.">
        <title>101 Dothideomycetes genomes: a test case for predicting lifestyles and emergence of pathogens.</title>
        <authorList>
            <person name="Haridas S."/>
            <person name="Albert R."/>
            <person name="Binder M."/>
            <person name="Bloem J."/>
            <person name="Labutti K."/>
            <person name="Salamov A."/>
            <person name="Andreopoulos B."/>
            <person name="Baker S."/>
            <person name="Barry K."/>
            <person name="Bills G."/>
            <person name="Bluhm B."/>
            <person name="Cannon C."/>
            <person name="Castanera R."/>
            <person name="Culley D."/>
            <person name="Daum C."/>
            <person name="Ezra D."/>
            <person name="Gonzalez J."/>
            <person name="Henrissat B."/>
            <person name="Kuo A."/>
            <person name="Liang C."/>
            <person name="Lipzen A."/>
            <person name="Lutzoni F."/>
            <person name="Magnuson J."/>
            <person name="Mondo S."/>
            <person name="Nolan M."/>
            <person name="Ohm R."/>
            <person name="Pangilinan J."/>
            <person name="Park H.-J."/>
            <person name="Ramirez L."/>
            <person name="Alfaro M."/>
            <person name="Sun H."/>
            <person name="Tritt A."/>
            <person name="Yoshinaga Y."/>
            <person name="Zwiers L.-H."/>
            <person name="Turgeon B."/>
            <person name="Goodwin S."/>
            <person name="Spatafora J."/>
            <person name="Crous P."/>
            <person name="Grigoriev I."/>
        </authorList>
    </citation>
    <scope>NUCLEOTIDE SEQUENCE</scope>
    <source>
        <strain evidence="2">CBS 121167</strain>
    </source>
</reference>
<dbReference type="Pfam" id="PF06516">
    <property type="entry name" value="NUP"/>
    <property type="match status" value="1"/>
</dbReference>
<dbReference type="GO" id="GO:0005783">
    <property type="term" value="C:endoplasmic reticulum"/>
    <property type="evidence" value="ECO:0007669"/>
    <property type="project" value="TreeGrafter"/>
</dbReference>
<evidence type="ECO:0000313" key="2">
    <source>
        <dbReference type="EMBL" id="KAF2136464.1"/>
    </source>
</evidence>
<dbReference type="EMBL" id="ML995520">
    <property type="protein sequence ID" value="KAF2136464.1"/>
    <property type="molecule type" value="Genomic_DNA"/>
</dbReference>
<dbReference type="Gene3D" id="3.40.50.1580">
    <property type="entry name" value="Nucleoside phosphorylase domain"/>
    <property type="match status" value="1"/>
</dbReference>
<accession>A0A6A6AZN1</accession>
<name>A0A6A6AZN1_9PEZI</name>
<sequence>MRFSTIAAGLLAAGSSLSLASPFAAGGSVARRSAGAGIAKPKVFIISMFTPEADVWWGIPEFDLLAKNVTVPGFSPLFPDAHCTANGEICQLVTGEGEINAAVTIASLLRSGLFDLTSTYFLIAGIAGISPELGTLGSVSFARFAIQVALQYEFDVREVPSNWSTGYVPQGAKEPLQYPVDIYGTEVFEVNDALRQVAMSFAKKASLNDSATAVAYRAKYATSDLYAAGAQGPSVIACDVATSDVYYSGTILSSVFSNYTKVITNGTGEYCATAQEDNATLEAMMRGAADGIVDYSRIIVMRTASDFERPYPGQATIDNLLTVDQGGFEPAVQNIYLAGVKIVEGILDGWNSTFASGVKATNYLGDIFGTLGGQPDFGPYGPSNPALKKKSVKRNVKGRRNVPVKVRL</sequence>
<dbReference type="PANTHER" id="PTHR38643">
    <property type="entry name" value="PURINE NUCLEOSIDE PERMEASE C285.05-RELATED"/>
    <property type="match status" value="1"/>
</dbReference>
<dbReference type="RefSeq" id="XP_033392182.1">
    <property type="nucleotide sequence ID" value="XM_033538483.1"/>
</dbReference>
<feature type="chain" id="PRO_5025358102" description="Purine nucleoside permease" evidence="1">
    <location>
        <begin position="21"/>
        <end position="408"/>
    </location>
</feature>
<evidence type="ECO:0000313" key="3">
    <source>
        <dbReference type="Proteomes" id="UP000799438"/>
    </source>
</evidence>
<evidence type="ECO:0008006" key="4">
    <source>
        <dbReference type="Google" id="ProtNLM"/>
    </source>
</evidence>
<organism evidence="2 3">
    <name type="scientific">Aplosporella prunicola CBS 121167</name>
    <dbReference type="NCBI Taxonomy" id="1176127"/>
    <lineage>
        <taxon>Eukaryota</taxon>
        <taxon>Fungi</taxon>
        <taxon>Dikarya</taxon>
        <taxon>Ascomycota</taxon>
        <taxon>Pezizomycotina</taxon>
        <taxon>Dothideomycetes</taxon>
        <taxon>Dothideomycetes incertae sedis</taxon>
        <taxon>Botryosphaeriales</taxon>
        <taxon>Aplosporellaceae</taxon>
        <taxon>Aplosporella</taxon>
    </lineage>
</organism>
<dbReference type="GeneID" id="54295979"/>
<evidence type="ECO:0000256" key="1">
    <source>
        <dbReference type="SAM" id="SignalP"/>
    </source>
</evidence>
<dbReference type="PANTHER" id="PTHR38643:SF1">
    <property type="entry name" value="PURINE NUCLEOSIDE PERMEASE C285.05-RELATED"/>
    <property type="match status" value="1"/>
</dbReference>
<keyword evidence="1" id="KW-0732">Signal</keyword>
<dbReference type="InterPro" id="IPR009486">
    <property type="entry name" value="Pur_nuclsid_perm"/>
</dbReference>
<protein>
    <recommendedName>
        <fullName evidence="4">Purine nucleoside permease</fullName>
    </recommendedName>
</protein>